<reference evidence="4" key="1">
    <citation type="submission" date="2021-02" db="EMBL/GenBank/DDBJ databases">
        <authorList>
            <person name="Dougan E. K."/>
            <person name="Rhodes N."/>
            <person name="Thang M."/>
            <person name="Chan C."/>
        </authorList>
    </citation>
    <scope>NUCLEOTIDE SEQUENCE</scope>
</reference>
<keyword evidence="2" id="KW-1133">Transmembrane helix</keyword>
<keyword evidence="2" id="KW-0472">Membrane</keyword>
<dbReference type="EMBL" id="CAJNNV010030339">
    <property type="protein sequence ID" value="CAE8632212.1"/>
    <property type="molecule type" value="Genomic_DNA"/>
</dbReference>
<organism evidence="4 5">
    <name type="scientific">Polarella glacialis</name>
    <name type="common">Dinoflagellate</name>
    <dbReference type="NCBI Taxonomy" id="89957"/>
    <lineage>
        <taxon>Eukaryota</taxon>
        <taxon>Sar</taxon>
        <taxon>Alveolata</taxon>
        <taxon>Dinophyceae</taxon>
        <taxon>Suessiales</taxon>
        <taxon>Suessiaceae</taxon>
        <taxon>Polarella</taxon>
    </lineage>
</organism>
<dbReference type="AlphaFoldDB" id="A0A813ITQ5"/>
<accession>A0A813ITQ5</accession>
<feature type="transmembrane region" description="Helical" evidence="2">
    <location>
        <begin position="21"/>
        <end position="45"/>
    </location>
</feature>
<evidence type="ECO:0000313" key="6">
    <source>
        <dbReference type="Proteomes" id="UP000654075"/>
    </source>
</evidence>
<dbReference type="Proteomes" id="UP000654075">
    <property type="component" value="Unassembled WGS sequence"/>
</dbReference>
<name>A0A813ITQ5_POLGL</name>
<keyword evidence="2" id="KW-0812">Transmembrane</keyword>
<dbReference type="Proteomes" id="UP000626109">
    <property type="component" value="Unassembled WGS sequence"/>
</dbReference>
<feature type="compositionally biased region" description="Low complexity" evidence="1">
    <location>
        <begin position="90"/>
        <end position="128"/>
    </location>
</feature>
<feature type="region of interest" description="Disordered" evidence="1">
    <location>
        <begin position="84"/>
        <end position="131"/>
    </location>
</feature>
<evidence type="ECO:0000256" key="1">
    <source>
        <dbReference type="SAM" id="MobiDB-lite"/>
    </source>
</evidence>
<evidence type="ECO:0000313" key="3">
    <source>
        <dbReference type="EMBL" id="CAE8632212.1"/>
    </source>
</evidence>
<sequence length="162" mass="18204">MLQQLSCVKIRECVAHARHTFRLYLMVAVFTLSLGELILVVIYRGPLTQLWPGKERLHLASAAAAFVSALLRLGQVSVQFFDKDHDHNNNDNNNDNSNNDNNDDSNNNDNDSDNNDNNNSNNNNDNHNTSAAPKQLWGPFLSAMMAYTQVLLSLFWAAIFDP</sequence>
<protein>
    <submittedName>
        <fullName evidence="4">Uncharacterized protein</fullName>
    </submittedName>
</protein>
<dbReference type="EMBL" id="CAJNNW010015434">
    <property type="protein sequence ID" value="CAE8657710.1"/>
    <property type="molecule type" value="Genomic_DNA"/>
</dbReference>
<evidence type="ECO:0000313" key="4">
    <source>
        <dbReference type="EMBL" id="CAE8657710.1"/>
    </source>
</evidence>
<proteinExistence type="predicted"/>
<gene>
    <name evidence="3" type="ORF">PGLA1383_LOCUS48193</name>
    <name evidence="4" type="ORF">PGLA2088_LOCUS12986</name>
</gene>
<feature type="transmembrane region" description="Helical" evidence="2">
    <location>
        <begin position="57"/>
        <end position="74"/>
    </location>
</feature>
<feature type="transmembrane region" description="Helical" evidence="2">
    <location>
        <begin position="136"/>
        <end position="159"/>
    </location>
</feature>
<keyword evidence="6" id="KW-1185">Reference proteome</keyword>
<evidence type="ECO:0000313" key="5">
    <source>
        <dbReference type="Proteomes" id="UP000626109"/>
    </source>
</evidence>
<feature type="non-terminal residue" evidence="4">
    <location>
        <position position="162"/>
    </location>
</feature>
<evidence type="ECO:0000256" key="2">
    <source>
        <dbReference type="SAM" id="Phobius"/>
    </source>
</evidence>
<comment type="caution">
    <text evidence="4">The sequence shown here is derived from an EMBL/GenBank/DDBJ whole genome shotgun (WGS) entry which is preliminary data.</text>
</comment>